<accession>A0A2X4UGS5</accession>
<dbReference type="Gene3D" id="2.40.128.130">
    <property type="entry name" value="Autotransporter beta-domain"/>
    <property type="match status" value="1"/>
</dbReference>
<dbReference type="InterPro" id="IPR006315">
    <property type="entry name" value="OM_autotransptr_brl_dom"/>
</dbReference>
<evidence type="ECO:0000259" key="4">
    <source>
        <dbReference type="PROSITE" id="PS51208"/>
    </source>
</evidence>
<dbReference type="NCBIfam" id="TIGR01414">
    <property type="entry name" value="autotrans_barl"/>
    <property type="match status" value="1"/>
</dbReference>
<dbReference type="InterPro" id="IPR012332">
    <property type="entry name" value="Autotransporter_pectin_lyase_C"/>
</dbReference>
<dbReference type="RefSeq" id="WP_241966739.1">
    <property type="nucleotide sequence ID" value="NZ_LS483470.1"/>
</dbReference>
<evidence type="ECO:0000313" key="5">
    <source>
        <dbReference type="EMBL" id="SQI39077.1"/>
    </source>
</evidence>
<proteinExistence type="predicted"/>
<feature type="signal peptide" evidence="3">
    <location>
        <begin position="1"/>
        <end position="34"/>
    </location>
</feature>
<dbReference type="Pfam" id="PF03797">
    <property type="entry name" value="Autotransporter"/>
    <property type="match status" value="1"/>
</dbReference>
<protein>
    <submittedName>
        <fullName evidence="5">P.93</fullName>
    </submittedName>
</protein>
<dbReference type="Gene3D" id="2.160.20.20">
    <property type="match status" value="1"/>
</dbReference>
<dbReference type="PROSITE" id="PS51208">
    <property type="entry name" value="AUTOTRANSPORTER"/>
    <property type="match status" value="1"/>
</dbReference>
<dbReference type="InterPro" id="IPR051551">
    <property type="entry name" value="Autotransporter_adhesion"/>
</dbReference>
<dbReference type="PROSITE" id="PS51257">
    <property type="entry name" value="PROKAR_LIPOPROTEIN"/>
    <property type="match status" value="1"/>
</dbReference>
<dbReference type="GO" id="GO:0019867">
    <property type="term" value="C:outer membrane"/>
    <property type="evidence" value="ECO:0007669"/>
    <property type="project" value="InterPro"/>
</dbReference>
<dbReference type="InterPro" id="IPR036709">
    <property type="entry name" value="Autotransporte_beta_dom_sf"/>
</dbReference>
<keyword evidence="1 3" id="KW-0732">Signal</keyword>
<dbReference type="InterPro" id="IPR011050">
    <property type="entry name" value="Pectin_lyase_fold/virulence"/>
</dbReference>
<dbReference type="InterPro" id="IPR004899">
    <property type="entry name" value="Pertactin_central"/>
</dbReference>
<feature type="compositionally biased region" description="Pro residues" evidence="2">
    <location>
        <begin position="619"/>
        <end position="636"/>
    </location>
</feature>
<gene>
    <name evidence="5" type="primary">prn_2</name>
    <name evidence="5" type="ORF">NCTC12151_01302</name>
</gene>
<dbReference type="AlphaFoldDB" id="A0A2X4UGS5"/>
<feature type="chain" id="PRO_5016050253" evidence="3">
    <location>
        <begin position="35"/>
        <end position="941"/>
    </location>
</feature>
<feature type="region of interest" description="Disordered" evidence="2">
    <location>
        <begin position="614"/>
        <end position="643"/>
    </location>
</feature>
<dbReference type="SMART" id="SM00869">
    <property type="entry name" value="Autotransporter"/>
    <property type="match status" value="1"/>
</dbReference>
<evidence type="ECO:0000256" key="3">
    <source>
        <dbReference type="SAM" id="SignalP"/>
    </source>
</evidence>
<reference evidence="5 6" key="1">
    <citation type="submission" date="2018-06" db="EMBL/GenBank/DDBJ databases">
        <authorList>
            <consortium name="Pathogen Informatics"/>
            <person name="Doyle S."/>
        </authorList>
    </citation>
    <scope>NUCLEOTIDE SEQUENCE [LARGE SCALE GENOMIC DNA]</scope>
    <source>
        <strain evidence="5 6">NCTC12151</strain>
    </source>
</reference>
<dbReference type="SUPFAM" id="SSF51126">
    <property type="entry name" value="Pectin lyase-like"/>
    <property type="match status" value="1"/>
</dbReference>
<evidence type="ECO:0000256" key="1">
    <source>
        <dbReference type="ARBA" id="ARBA00022729"/>
    </source>
</evidence>
<dbReference type="EMBL" id="LS483470">
    <property type="protein sequence ID" value="SQI39077.1"/>
    <property type="molecule type" value="Genomic_DNA"/>
</dbReference>
<dbReference type="InterPro" id="IPR003991">
    <property type="entry name" value="Pertactin_virulence_factor"/>
</dbReference>
<evidence type="ECO:0000313" key="6">
    <source>
        <dbReference type="Proteomes" id="UP000249005"/>
    </source>
</evidence>
<keyword evidence="6" id="KW-1185">Reference proteome</keyword>
<feature type="domain" description="Autotransporter" evidence="4">
    <location>
        <begin position="673"/>
        <end position="941"/>
    </location>
</feature>
<dbReference type="SUPFAM" id="SSF103515">
    <property type="entry name" value="Autotransporter"/>
    <property type="match status" value="1"/>
</dbReference>
<dbReference type="PRINTS" id="PR01484">
    <property type="entry name" value="PRTACTNFAMLY"/>
</dbReference>
<dbReference type="KEGG" id="lri:NCTC12151_01302"/>
<organism evidence="5 6">
    <name type="scientific">Leminorella richardii</name>
    <dbReference type="NCBI Taxonomy" id="158841"/>
    <lineage>
        <taxon>Bacteria</taxon>
        <taxon>Pseudomonadati</taxon>
        <taxon>Pseudomonadota</taxon>
        <taxon>Gammaproteobacteria</taxon>
        <taxon>Enterobacterales</taxon>
        <taxon>Budviciaceae</taxon>
        <taxon>Leminorella</taxon>
    </lineage>
</organism>
<dbReference type="Pfam" id="PF03212">
    <property type="entry name" value="Pertactin"/>
    <property type="match status" value="1"/>
</dbReference>
<dbReference type="Proteomes" id="UP000249005">
    <property type="component" value="Chromosome 1"/>
</dbReference>
<name>A0A2X4UGS5_9GAMM</name>
<sequence length="941" mass="98954">MRNKHAINTGSLRRSLLSMSILAGCLGVASPLLAAPVTAPQTITASDPETVWNSDSPITISNNNGILVDGGKLTLNNVAVDINGTRNAGYGLAASNSGEMHINGGTFEHVNASSVSPALRVTTGGKMYVDGLTLNSSSRYGTEITFLAELGKVGQTPGGYLNVKNSEFTTKSGYMLNVTYGSEAHLEDTKLNVSSVGKTQFITYSIQILGTGNTFTGNNLEIKSDVLSPGAGYLFLINDGNDFQLTNSTVTSTKGQVLFSASGAPVLDNVELNYTSNAADQSEGLYAIWASGNGTAFNLKNSTLNVYGDKTIVGALVNGNGTFIADNSVLNIKDNAQAIQLNNGFAELNNSQVFVERAAVAAVRGVNDTKLTMTNSQIEAEGWAVDMTQGNMIVDASGSSTLLHGKVGAILASARTGDSTMTVNLLDGAAVEGDVLTRQTGSFVSTLQMNLTNGANWTGNGLNVDADGASTGVVNVSVDNASWSMPGSSNIDALVLNSGTVSLFNPAVSAFSTFTPNVLTVNDLSGTGTFVLRTDIVGDGAGNNQGDLLRVTGTSAGSHVLNVLNNGSAQTNGTEVLTVVETSDGAAQFAMANKVELGGYLYDVRQNGNDWELYGAPKPVTPPNPGNPDPGTPNPGPEITTTADAGANFLNIGYLMNYAENQTLLQRMGDLRQNGERGDMWLRGFAGKFDSFSSGKLSSFDMSYSGMQIGADKRVSADMPLFIGAFLGQTHASPDYRSGDGTAKSSNAGIYGTYMADSGFYLDAVAKYSRVKNSFNVKDSQNATVDGSGSSSGLSFSLESGQKFSFGTAGQGFYLEPQAQFTYGHQDSTSLTASNGLKVDLDSYRSMTGRASALFGYEMSAGDNKVNVYLKTGMVREFDGDVDYRLNGSKEKHTFKGNWWNNGVGVSAQLSKQHVLYLDLDSSTGSKFDQRQVNGGYRFSF</sequence>
<evidence type="ECO:0000256" key="2">
    <source>
        <dbReference type="SAM" id="MobiDB-lite"/>
    </source>
</evidence>
<dbReference type="InterPro" id="IPR005546">
    <property type="entry name" value="Autotransporte_beta"/>
</dbReference>
<dbReference type="PANTHER" id="PTHR35037">
    <property type="entry name" value="C-TERMINAL REGION OF AIDA-LIKE PROTEIN"/>
    <property type="match status" value="1"/>
</dbReference>
<dbReference type="CDD" id="cd01343">
    <property type="entry name" value="PL1_Passenger_AT"/>
    <property type="match status" value="1"/>
</dbReference>
<dbReference type="PANTHER" id="PTHR35037:SF3">
    <property type="entry name" value="C-TERMINAL REGION OF AIDA-LIKE PROTEIN"/>
    <property type="match status" value="1"/>
</dbReference>